<dbReference type="SMART" id="SM00034">
    <property type="entry name" value="CLECT"/>
    <property type="match status" value="1"/>
</dbReference>
<accession>A0A8T0BUH5</accession>
<dbReference type="CDD" id="cd03590">
    <property type="entry name" value="CLECT_DC-SIGN_like"/>
    <property type="match status" value="1"/>
</dbReference>
<keyword evidence="2" id="KW-1015">Disulfide bond</keyword>
<dbReference type="InterPro" id="IPR018378">
    <property type="entry name" value="C-type_lectin_CS"/>
</dbReference>
<dbReference type="InterPro" id="IPR033989">
    <property type="entry name" value="CD209-like_CTLD"/>
</dbReference>
<dbReference type="InterPro" id="IPR016187">
    <property type="entry name" value="CTDL_fold"/>
</dbReference>
<evidence type="ECO:0000259" key="5">
    <source>
        <dbReference type="PROSITE" id="PS50041"/>
    </source>
</evidence>
<keyword evidence="4" id="KW-1133">Transmembrane helix</keyword>
<reference evidence="6" key="1">
    <citation type="submission" date="2020-08" db="EMBL/GenBank/DDBJ databases">
        <title>Chromosome-level assembly of Southern catfish (Silurus meridionalis) provides insights into visual adaptation to the nocturnal and benthic lifestyles.</title>
        <authorList>
            <person name="Zhang Y."/>
            <person name="Wang D."/>
            <person name="Peng Z."/>
        </authorList>
    </citation>
    <scope>NUCLEOTIDE SEQUENCE</scope>
    <source>
        <strain evidence="6">SWU-2019-XX</strain>
        <tissue evidence="6">Muscle</tissue>
    </source>
</reference>
<dbReference type="AlphaFoldDB" id="A0A8T0BUH5"/>
<dbReference type="InterPro" id="IPR050111">
    <property type="entry name" value="C-type_lectin/snaclec_domain"/>
</dbReference>
<dbReference type="EMBL" id="JABFDY010000003">
    <property type="protein sequence ID" value="KAF7709106.1"/>
    <property type="molecule type" value="Genomic_DNA"/>
</dbReference>
<dbReference type="PROSITE" id="PS00615">
    <property type="entry name" value="C_TYPE_LECTIN_1"/>
    <property type="match status" value="1"/>
</dbReference>
<proteinExistence type="predicted"/>
<evidence type="ECO:0000313" key="7">
    <source>
        <dbReference type="Proteomes" id="UP000606274"/>
    </source>
</evidence>
<dbReference type="Gene3D" id="3.10.100.10">
    <property type="entry name" value="Mannose-Binding Protein A, subunit A"/>
    <property type="match status" value="1"/>
</dbReference>
<dbReference type="InterPro" id="IPR016186">
    <property type="entry name" value="C-type_lectin-like/link_sf"/>
</dbReference>
<evidence type="ECO:0000256" key="3">
    <source>
        <dbReference type="SAM" id="Coils"/>
    </source>
</evidence>
<dbReference type="Gene3D" id="1.20.5.400">
    <property type="match status" value="1"/>
</dbReference>
<dbReference type="SUPFAM" id="SSF56436">
    <property type="entry name" value="C-type lectin-like"/>
    <property type="match status" value="1"/>
</dbReference>
<dbReference type="InterPro" id="IPR001304">
    <property type="entry name" value="C-type_lectin-like"/>
</dbReference>
<comment type="caution">
    <text evidence="6">The sequence shown here is derived from an EMBL/GenBank/DDBJ whole genome shotgun (WGS) entry which is preliminary data.</text>
</comment>
<dbReference type="Pfam" id="PF00059">
    <property type="entry name" value="Lectin_C"/>
    <property type="match status" value="1"/>
</dbReference>
<gene>
    <name evidence="6" type="ORF">HF521_015956</name>
</gene>
<organism evidence="6 7">
    <name type="scientific">Silurus meridionalis</name>
    <name type="common">Southern catfish</name>
    <name type="synonym">Silurus soldatovi meridionalis</name>
    <dbReference type="NCBI Taxonomy" id="175797"/>
    <lineage>
        <taxon>Eukaryota</taxon>
        <taxon>Metazoa</taxon>
        <taxon>Chordata</taxon>
        <taxon>Craniata</taxon>
        <taxon>Vertebrata</taxon>
        <taxon>Euteleostomi</taxon>
        <taxon>Actinopterygii</taxon>
        <taxon>Neopterygii</taxon>
        <taxon>Teleostei</taxon>
        <taxon>Ostariophysi</taxon>
        <taxon>Siluriformes</taxon>
        <taxon>Siluridae</taxon>
        <taxon>Silurus</taxon>
    </lineage>
</organism>
<evidence type="ECO:0000256" key="4">
    <source>
        <dbReference type="SAM" id="Phobius"/>
    </source>
</evidence>
<dbReference type="Proteomes" id="UP000606274">
    <property type="component" value="Unassembled WGS sequence"/>
</dbReference>
<name>A0A8T0BUH5_SILME</name>
<keyword evidence="4" id="KW-0472">Membrane</keyword>
<dbReference type="GO" id="GO:0030246">
    <property type="term" value="F:carbohydrate binding"/>
    <property type="evidence" value="ECO:0007669"/>
    <property type="project" value="UniProtKB-KW"/>
</dbReference>
<feature type="domain" description="C-type lectin" evidence="5">
    <location>
        <begin position="157"/>
        <end position="272"/>
    </location>
</feature>
<feature type="transmembrane region" description="Helical" evidence="4">
    <location>
        <begin position="59"/>
        <end position="80"/>
    </location>
</feature>
<dbReference type="PANTHER" id="PTHR22803">
    <property type="entry name" value="MANNOSE, PHOSPHOLIPASE, LECTIN RECEPTOR RELATED"/>
    <property type="match status" value="1"/>
</dbReference>
<feature type="coiled-coil region" evidence="3">
    <location>
        <begin position="100"/>
        <end position="148"/>
    </location>
</feature>
<evidence type="ECO:0000256" key="2">
    <source>
        <dbReference type="ARBA" id="ARBA00023157"/>
    </source>
</evidence>
<keyword evidence="7" id="KW-1185">Reference proteome</keyword>
<dbReference type="PROSITE" id="PS50041">
    <property type="entry name" value="C_TYPE_LECTIN_2"/>
    <property type="match status" value="1"/>
</dbReference>
<protein>
    <recommendedName>
        <fullName evidence="5">C-type lectin domain-containing protein</fullName>
    </recommendedName>
</protein>
<keyword evidence="3" id="KW-0175">Coiled coil</keyword>
<dbReference type="OrthoDB" id="8950604at2759"/>
<evidence type="ECO:0000313" key="6">
    <source>
        <dbReference type="EMBL" id="KAF7709106.1"/>
    </source>
</evidence>
<sequence length="277" mass="32015">MSKSVYGNSRFSRGYLEDSTQPHEDIYMNQDATEMQMTTSKKTTMSSEQNSSGCRCYRLAVVCLMMLVVLLLAAIAILWFKLTTEKDQIHTSYNSMTTKRDQLQTIYNNLTAEEELLKNNFTSVAKERDQLQRKTDELQKNIFQLKNNINTPGWRYFSFSIYYISTEKKSWSESRQNCKEKGADLVIINNREEQDIVEVWRRGEGAWIGANDRNNEGIWKWVDGTAVSDGFWSSGEPNSKGEEDCAVSGYRSEPVPNWVDISCDSQYIWICEKNINI</sequence>
<keyword evidence="4" id="KW-0812">Transmembrane</keyword>
<keyword evidence="1" id="KW-0430">Lectin</keyword>
<evidence type="ECO:0000256" key="1">
    <source>
        <dbReference type="ARBA" id="ARBA00022734"/>
    </source>
</evidence>